<sequence>MSNVTTTQETQPTMGQRFLAMVSKEMTAINGKGLALTEAQKRLGQNYFVNLDNVLSLAEEKRLAKSEKYREPIPYSWENIDLPSLARDVVAHCRVGLDPQQSNHLYLIPYANKHTGKYNIVFMKGYKGLELVAKKYALDPPQAVICELIYSTDKFKVIKRGMNSQCDNYEFEITNPFDRGAIIGGFYYYDYGAGNAKNKIVTMSIEDIEKRKPARASVEFWGGAKDVWENGRKTGKQHVEGWYPEMCMKTIKRAAYNALTIDASKIDDAYNLMKAAEDRMTDMEVEATISANANKEFIDVPAQAAADIPELESKPAPPTADTPDGPKPVYMDPVTGELIDEPAEGSVDLFADTRD</sequence>
<comment type="caution">
    <text evidence="2">The sequence shown here is derived from an EMBL/GenBank/DDBJ whole genome shotgun (WGS) entry which is preliminary data.</text>
</comment>
<dbReference type="Proteomes" id="UP000707138">
    <property type="component" value="Unassembled WGS sequence"/>
</dbReference>
<dbReference type="EMBL" id="JACJLA010000012">
    <property type="protein sequence ID" value="MBM6913112.1"/>
    <property type="molecule type" value="Genomic_DNA"/>
</dbReference>
<evidence type="ECO:0000313" key="2">
    <source>
        <dbReference type="EMBL" id="MBM6913112.1"/>
    </source>
</evidence>
<organism evidence="2 3">
    <name type="scientific">Veillonella magna</name>
    <dbReference type="NCBI Taxonomy" id="464322"/>
    <lineage>
        <taxon>Bacteria</taxon>
        <taxon>Bacillati</taxon>
        <taxon>Bacillota</taxon>
        <taxon>Negativicutes</taxon>
        <taxon>Veillonellales</taxon>
        <taxon>Veillonellaceae</taxon>
        <taxon>Veillonella</taxon>
    </lineage>
</organism>
<protein>
    <submittedName>
        <fullName evidence="2">Recombinase RecT</fullName>
    </submittedName>
</protein>
<feature type="region of interest" description="Disordered" evidence="1">
    <location>
        <begin position="306"/>
        <end position="355"/>
    </location>
</feature>
<proteinExistence type="predicted"/>
<evidence type="ECO:0000256" key="1">
    <source>
        <dbReference type="SAM" id="MobiDB-lite"/>
    </source>
</evidence>
<reference evidence="2 3" key="1">
    <citation type="journal article" date="2021" name="Sci. Rep.">
        <title>The distribution of antibiotic resistance genes in chicken gut microbiota commensals.</title>
        <authorList>
            <person name="Juricova H."/>
            <person name="Matiasovicova J."/>
            <person name="Kubasova T."/>
            <person name="Cejkova D."/>
            <person name="Rychlik I."/>
        </authorList>
    </citation>
    <scope>NUCLEOTIDE SEQUENCE [LARGE SCALE GENOMIC DNA]</scope>
    <source>
        <strain evidence="2 3">An537</strain>
    </source>
</reference>
<evidence type="ECO:0000313" key="3">
    <source>
        <dbReference type="Proteomes" id="UP000707138"/>
    </source>
</evidence>
<dbReference type="Pfam" id="PF03837">
    <property type="entry name" value="RecT"/>
    <property type="match status" value="1"/>
</dbReference>
<accession>A0ABS2GHV8</accession>
<keyword evidence="3" id="KW-1185">Reference proteome</keyword>
<name>A0ABS2GHV8_9FIRM</name>
<dbReference type="RefSeq" id="WP_205088092.1">
    <property type="nucleotide sequence ID" value="NZ_JACJLA010000012.1"/>
</dbReference>
<dbReference type="InterPro" id="IPR018330">
    <property type="entry name" value="RecT_fam"/>
</dbReference>
<gene>
    <name evidence="2" type="ORF">H6A01_07250</name>
</gene>